<dbReference type="Gene3D" id="3.20.20.100">
    <property type="entry name" value="NADP-dependent oxidoreductase domain"/>
    <property type="match status" value="1"/>
</dbReference>
<gene>
    <name evidence="3" type="ORF">SUNI508_00651</name>
</gene>
<evidence type="ECO:0000256" key="1">
    <source>
        <dbReference type="ARBA" id="ARBA00023002"/>
    </source>
</evidence>
<evidence type="ECO:0000313" key="3">
    <source>
        <dbReference type="EMBL" id="KAK9422788.1"/>
    </source>
</evidence>
<dbReference type="EMBL" id="JARVKF010000112">
    <property type="protein sequence ID" value="KAK9422788.1"/>
    <property type="molecule type" value="Genomic_DNA"/>
</dbReference>
<reference evidence="3 4" key="1">
    <citation type="journal article" date="2024" name="J. Plant Pathol.">
        <title>Sequence and assembly of the genome of Seiridium unicorne, isolate CBS 538.82, causal agent of cypress canker disease.</title>
        <authorList>
            <person name="Scali E."/>
            <person name="Rocca G.D."/>
            <person name="Danti R."/>
            <person name="Garbelotto M."/>
            <person name="Barberini S."/>
            <person name="Baroncelli R."/>
            <person name="Emiliani G."/>
        </authorList>
    </citation>
    <scope>NUCLEOTIDE SEQUENCE [LARGE SCALE GENOMIC DNA]</scope>
    <source>
        <strain evidence="3 4">BM-138-508</strain>
    </source>
</reference>
<dbReference type="PANTHER" id="PTHR11732">
    <property type="entry name" value="ALDO/KETO REDUCTASE"/>
    <property type="match status" value="1"/>
</dbReference>
<dbReference type="InterPro" id="IPR023210">
    <property type="entry name" value="NADP_OxRdtase_dom"/>
</dbReference>
<dbReference type="InterPro" id="IPR018170">
    <property type="entry name" value="Aldo/ket_reductase_CS"/>
</dbReference>
<dbReference type="Pfam" id="PF00248">
    <property type="entry name" value="Aldo_ket_red"/>
    <property type="match status" value="1"/>
</dbReference>
<dbReference type="PROSITE" id="PS00062">
    <property type="entry name" value="ALDOKETO_REDUCTASE_2"/>
    <property type="match status" value="1"/>
</dbReference>
<keyword evidence="1" id="KW-0560">Oxidoreductase</keyword>
<name>A0ABR2V844_9PEZI</name>
<comment type="caution">
    <text evidence="3">The sequence shown here is derived from an EMBL/GenBank/DDBJ whole genome shotgun (WGS) entry which is preliminary data.</text>
</comment>
<accession>A0ABR2V844</accession>
<dbReference type="SUPFAM" id="SSF51430">
    <property type="entry name" value="NAD(P)-linked oxidoreductase"/>
    <property type="match status" value="1"/>
</dbReference>
<keyword evidence="4" id="KW-1185">Reference proteome</keyword>
<organism evidence="3 4">
    <name type="scientific">Seiridium unicorne</name>
    <dbReference type="NCBI Taxonomy" id="138068"/>
    <lineage>
        <taxon>Eukaryota</taxon>
        <taxon>Fungi</taxon>
        <taxon>Dikarya</taxon>
        <taxon>Ascomycota</taxon>
        <taxon>Pezizomycotina</taxon>
        <taxon>Sordariomycetes</taxon>
        <taxon>Xylariomycetidae</taxon>
        <taxon>Amphisphaeriales</taxon>
        <taxon>Sporocadaceae</taxon>
        <taxon>Seiridium</taxon>
    </lineage>
</organism>
<dbReference type="Proteomes" id="UP001408356">
    <property type="component" value="Unassembled WGS sequence"/>
</dbReference>
<sequence>MGESFADLPLPTGTTRSTPLLLYGTSRKENNTRHLTEVALNVGFTAVDTANYPTAYNEPHTGDGITAAIKSGVIKREDLFIQTKFSPLFAHQKDKIPYNPDQDIEGQVMESIQQSLDHLKVGYLGSFLLHGPYTDIHDSIKAYKVFETFVPHKIRRLGVSNFNLEQLQALYDAASVKPTIVQNRFIRQSSYDIKVRHFCADNGITYQAFYMLTHNPELLGSGVVASVAEILEVEKEVAFYILVLSLGDVQVLDGTTRGERMKADLAAVTTTFEDDKLLQKLSPWVIEFKSLVWELAKEKKTD</sequence>
<evidence type="ECO:0000313" key="4">
    <source>
        <dbReference type="Proteomes" id="UP001408356"/>
    </source>
</evidence>
<dbReference type="InterPro" id="IPR020471">
    <property type="entry name" value="AKR"/>
</dbReference>
<proteinExistence type="predicted"/>
<dbReference type="InterPro" id="IPR036812">
    <property type="entry name" value="NAD(P)_OxRdtase_dom_sf"/>
</dbReference>
<protein>
    <submittedName>
        <fullName evidence="3">NADP-dependent oxidoreductase domain-containing protein</fullName>
    </submittedName>
</protein>
<evidence type="ECO:0000259" key="2">
    <source>
        <dbReference type="Pfam" id="PF00248"/>
    </source>
</evidence>
<feature type="domain" description="NADP-dependent oxidoreductase" evidence="2">
    <location>
        <begin position="33"/>
        <end position="210"/>
    </location>
</feature>